<dbReference type="AlphaFoldDB" id="A0A4R0R106"/>
<keyword evidence="2" id="KW-0732">Signal</keyword>
<comment type="caution">
    <text evidence="3">The sequence shown here is derived from an EMBL/GenBank/DDBJ whole genome shotgun (WGS) entry which is preliminary data.</text>
</comment>
<keyword evidence="4" id="KW-1185">Reference proteome</keyword>
<dbReference type="EMBL" id="RWJN01000591">
    <property type="protein sequence ID" value="TCD60481.1"/>
    <property type="molecule type" value="Genomic_DNA"/>
</dbReference>
<dbReference type="PANTHER" id="PTHR37487">
    <property type="entry name" value="CHROMOSOME 1, WHOLE GENOME SHOTGUN SEQUENCE"/>
    <property type="match status" value="1"/>
</dbReference>
<dbReference type="OrthoDB" id="3362246at2759"/>
<evidence type="ECO:0000256" key="1">
    <source>
        <dbReference type="SAM" id="MobiDB-lite"/>
    </source>
</evidence>
<feature type="chain" id="PRO_5020304327" evidence="2">
    <location>
        <begin position="20"/>
        <end position="212"/>
    </location>
</feature>
<dbReference type="PANTHER" id="PTHR37487:SF2">
    <property type="entry name" value="EXPRESSED PROTEIN"/>
    <property type="match status" value="1"/>
</dbReference>
<evidence type="ECO:0000313" key="3">
    <source>
        <dbReference type="EMBL" id="TCD60481.1"/>
    </source>
</evidence>
<evidence type="ECO:0000313" key="4">
    <source>
        <dbReference type="Proteomes" id="UP000292702"/>
    </source>
</evidence>
<organism evidence="3 4">
    <name type="scientific">Steccherinum ochraceum</name>
    <dbReference type="NCBI Taxonomy" id="92696"/>
    <lineage>
        <taxon>Eukaryota</taxon>
        <taxon>Fungi</taxon>
        <taxon>Dikarya</taxon>
        <taxon>Basidiomycota</taxon>
        <taxon>Agaricomycotina</taxon>
        <taxon>Agaricomycetes</taxon>
        <taxon>Polyporales</taxon>
        <taxon>Steccherinaceae</taxon>
        <taxon>Steccherinum</taxon>
    </lineage>
</organism>
<feature type="region of interest" description="Disordered" evidence="1">
    <location>
        <begin position="125"/>
        <end position="188"/>
    </location>
</feature>
<feature type="signal peptide" evidence="2">
    <location>
        <begin position="1"/>
        <end position="19"/>
    </location>
</feature>
<dbReference type="STRING" id="92696.A0A4R0R106"/>
<dbReference type="Proteomes" id="UP000292702">
    <property type="component" value="Unassembled WGS sequence"/>
</dbReference>
<gene>
    <name evidence="3" type="ORF">EIP91_010029</name>
</gene>
<protein>
    <submittedName>
        <fullName evidence="3">Uncharacterized protein</fullName>
    </submittedName>
</protein>
<evidence type="ECO:0000256" key="2">
    <source>
        <dbReference type="SAM" id="SignalP"/>
    </source>
</evidence>
<accession>A0A4R0R106</accession>
<name>A0A4R0R106_9APHY</name>
<proteinExistence type="predicted"/>
<sequence>MKFLALSAAAFAAVAPALAQTAQAQVDTVTGVTQCQPILFTWHGGTGPYFLSLIPAAQPSAPAIKTFPQQTGTSFTWLVDLPAQSTFTIALKDQTGATSFSDIVTINNSTDTSCLNTAVQDDGKGNASGATAANTPANTSPGASSTSGGAAQAPTGGASTSSGGSSSSAAPTTSPTTSAGGSGGSQQNSATKNVLGSFGIAAIMGAVGVALF</sequence>
<reference evidence="3 4" key="1">
    <citation type="submission" date="2018-11" db="EMBL/GenBank/DDBJ databases">
        <title>Genome assembly of Steccherinum ochraceum LE-BIN_3174, the white-rot fungus of the Steccherinaceae family (The Residual Polyporoid clade, Polyporales, Basidiomycota).</title>
        <authorList>
            <person name="Fedorova T.V."/>
            <person name="Glazunova O.A."/>
            <person name="Landesman E.O."/>
            <person name="Moiseenko K.V."/>
            <person name="Psurtseva N.V."/>
            <person name="Savinova O.S."/>
            <person name="Shakhova N.V."/>
            <person name="Tyazhelova T.V."/>
            <person name="Vasina D.V."/>
        </authorList>
    </citation>
    <scope>NUCLEOTIDE SEQUENCE [LARGE SCALE GENOMIC DNA]</scope>
    <source>
        <strain evidence="3 4">LE-BIN_3174</strain>
    </source>
</reference>